<dbReference type="Proteomes" id="UP000240481">
    <property type="component" value="Unassembled WGS sequence"/>
</dbReference>
<reference evidence="2 3" key="1">
    <citation type="submission" date="2018-01" db="EMBL/GenBank/DDBJ databases">
        <title>Whole genome sequencing of Histamine producing bacteria.</title>
        <authorList>
            <person name="Butler K."/>
        </authorList>
    </citation>
    <scope>NUCLEOTIDE SEQUENCE [LARGE SCALE GENOMIC DNA]</scope>
    <source>
        <strain evidence="2 3">DSM 24669</strain>
    </source>
</reference>
<feature type="transmembrane region" description="Helical" evidence="1">
    <location>
        <begin position="36"/>
        <end position="55"/>
    </location>
</feature>
<keyword evidence="3" id="KW-1185">Reference proteome</keyword>
<accession>A0A2T3P8P1</accession>
<keyword evidence="1" id="KW-0472">Membrane</keyword>
<gene>
    <name evidence="2" type="ORF">C9I94_09955</name>
</gene>
<keyword evidence="1" id="KW-1133">Transmembrane helix</keyword>
<keyword evidence="1" id="KW-0812">Transmembrane</keyword>
<feature type="transmembrane region" description="Helical" evidence="1">
    <location>
        <begin position="61"/>
        <end position="77"/>
    </location>
</feature>
<evidence type="ECO:0000313" key="3">
    <source>
        <dbReference type="Proteomes" id="UP000240481"/>
    </source>
</evidence>
<proteinExistence type="predicted"/>
<feature type="transmembrane region" description="Helical" evidence="1">
    <location>
        <begin position="6"/>
        <end position="24"/>
    </location>
</feature>
<organism evidence="2 3">
    <name type="scientific">Photobacterium swingsii</name>
    <dbReference type="NCBI Taxonomy" id="680026"/>
    <lineage>
        <taxon>Bacteria</taxon>
        <taxon>Pseudomonadati</taxon>
        <taxon>Pseudomonadota</taxon>
        <taxon>Gammaproteobacteria</taxon>
        <taxon>Vibrionales</taxon>
        <taxon>Vibrionaceae</taxon>
        <taxon>Photobacterium</taxon>
    </lineage>
</organism>
<evidence type="ECO:0008006" key="4">
    <source>
        <dbReference type="Google" id="ProtNLM"/>
    </source>
</evidence>
<dbReference type="OrthoDB" id="5825404at2"/>
<protein>
    <recommendedName>
        <fullName evidence="4">Zinc ribbon domain-containing protein</fullName>
    </recommendedName>
</protein>
<dbReference type="AlphaFoldDB" id="A0A2T3P8P1"/>
<evidence type="ECO:0000313" key="2">
    <source>
        <dbReference type="EMBL" id="PSW25115.1"/>
    </source>
</evidence>
<dbReference type="EMBL" id="PYLZ01000004">
    <property type="protein sequence ID" value="PSW25115.1"/>
    <property type="molecule type" value="Genomic_DNA"/>
</dbReference>
<comment type="caution">
    <text evidence="2">The sequence shown here is derived from an EMBL/GenBank/DDBJ whole genome shotgun (WGS) entry which is preliminary data.</text>
</comment>
<sequence length="110" mass="12433">MQQELLIILVVIWLGLSVGSMMLFQRGKDAARKRKLWPKYTIFSNTVLAAFIVYMQPPLPMLIGLLVFMIPLTLLTIRSTKFCDACGNASRSPFFMKPPTACSHCKKPLK</sequence>
<evidence type="ECO:0000256" key="1">
    <source>
        <dbReference type="SAM" id="Phobius"/>
    </source>
</evidence>
<dbReference type="RefSeq" id="WP_107302687.1">
    <property type="nucleotide sequence ID" value="NZ_AP024853.1"/>
</dbReference>
<name>A0A2T3P8P1_9GAMM</name>